<keyword evidence="8" id="KW-1185">Reference proteome</keyword>
<dbReference type="EMBL" id="APCN01003509">
    <property type="status" value="NOT_ANNOTATED_CDS"/>
    <property type="molecule type" value="Genomic_DNA"/>
</dbReference>
<dbReference type="InterPro" id="IPR037579">
    <property type="entry name" value="FIB_ANG-like"/>
</dbReference>
<dbReference type="SUPFAM" id="SSF56496">
    <property type="entry name" value="Fibrinogen C-terminal domain-like"/>
    <property type="match status" value="1"/>
</dbReference>
<keyword evidence="2" id="KW-0964">Secreted</keyword>
<name>A0A182I5U7_ANOAR</name>
<dbReference type="Proteomes" id="UP000075840">
    <property type="component" value="Unassembled WGS sequence"/>
</dbReference>
<dbReference type="InterPro" id="IPR002181">
    <property type="entry name" value="Fibrinogen_a/b/g_C_dom"/>
</dbReference>
<evidence type="ECO:0000256" key="6">
    <source>
        <dbReference type="ARBA" id="ARBA00023180"/>
    </source>
</evidence>
<protein>
    <submittedName>
        <fullName evidence="7">Uncharacterized protein</fullName>
    </submittedName>
</protein>
<dbReference type="PANTHER" id="PTHR47221:SF6">
    <property type="entry name" value="FIBRINOGEN ALPHA CHAIN"/>
    <property type="match status" value="1"/>
</dbReference>
<evidence type="ECO:0000256" key="3">
    <source>
        <dbReference type="ARBA" id="ARBA00022729"/>
    </source>
</evidence>
<dbReference type="Pfam" id="PF00147">
    <property type="entry name" value="Fibrinogen_C"/>
    <property type="match status" value="1"/>
</dbReference>
<keyword evidence="5" id="KW-1015">Disulfide bond</keyword>
<evidence type="ECO:0000256" key="5">
    <source>
        <dbReference type="ARBA" id="ARBA00023157"/>
    </source>
</evidence>
<evidence type="ECO:0000313" key="7">
    <source>
        <dbReference type="EnsemblMetazoa" id="AARA008949-PA"/>
    </source>
</evidence>
<sequence>MCVSKAMVYFLLVTLASTKVRSFEQNDTDSSQVSCETFASKLIEMESAMKKAQETTNQQLLRQKSLSEELLVAISLLSQAISKNLTALQTQSERAEQLANVKHDQIRQEIETLASKEDLAWFRTKSGLYLQSIAARSCKQVQSERPGKYFIQPAADSEPFLGYCAQTAFGGGWLVIQHRYDGSVDFRRNWTEYRDGFGNIGGEFWLGLEHLHRMTSARPHELLVELEYFSGKYAYARYSKFVIDSEADHYAIGELRLPSGTAAEAVRLRQGTKFSTIDRDHDGSADYNCASDAQAAWWYRECYDSNINGVYRVDRDESGLYYTRMLIRET</sequence>
<dbReference type="SMART" id="SM00186">
    <property type="entry name" value="FBG"/>
    <property type="match status" value="1"/>
</dbReference>
<keyword evidence="6" id="KW-0325">Glycoprotein</keyword>
<evidence type="ECO:0000256" key="4">
    <source>
        <dbReference type="ARBA" id="ARBA00023054"/>
    </source>
</evidence>
<dbReference type="VEuPathDB" id="VectorBase:AARA21_003051"/>
<reference evidence="7" key="1">
    <citation type="submission" date="2022-08" db="UniProtKB">
        <authorList>
            <consortium name="EnsemblMetazoa"/>
        </authorList>
    </citation>
    <scope>IDENTIFICATION</scope>
    <source>
        <strain evidence="7">Dongola</strain>
    </source>
</reference>
<keyword evidence="4" id="KW-0175">Coiled coil</keyword>
<dbReference type="InterPro" id="IPR020837">
    <property type="entry name" value="Fibrinogen_CS"/>
</dbReference>
<comment type="subcellular location">
    <subcellularLocation>
        <location evidence="1">Secreted</location>
    </subcellularLocation>
</comment>
<accession>A0A182I5U7</accession>
<dbReference type="KEGG" id="aara:120901770"/>
<evidence type="ECO:0000313" key="8">
    <source>
        <dbReference type="Proteomes" id="UP000075840"/>
    </source>
</evidence>
<dbReference type="GO" id="GO:0005577">
    <property type="term" value="C:fibrinogen complex"/>
    <property type="evidence" value="ECO:0007669"/>
    <property type="project" value="TreeGrafter"/>
</dbReference>
<dbReference type="EnsemblMetazoa" id="AARA008949-RA">
    <property type="protein sequence ID" value="AARA008949-PA"/>
    <property type="gene ID" value="AARA008949"/>
</dbReference>
<dbReference type="GeneID" id="120901770"/>
<dbReference type="CDD" id="cd00087">
    <property type="entry name" value="FReD"/>
    <property type="match status" value="1"/>
</dbReference>
<organism evidence="7 8">
    <name type="scientific">Anopheles arabiensis</name>
    <name type="common">Mosquito</name>
    <dbReference type="NCBI Taxonomy" id="7173"/>
    <lineage>
        <taxon>Eukaryota</taxon>
        <taxon>Metazoa</taxon>
        <taxon>Ecdysozoa</taxon>
        <taxon>Arthropoda</taxon>
        <taxon>Hexapoda</taxon>
        <taxon>Insecta</taxon>
        <taxon>Pterygota</taxon>
        <taxon>Neoptera</taxon>
        <taxon>Endopterygota</taxon>
        <taxon>Diptera</taxon>
        <taxon>Nematocera</taxon>
        <taxon>Culicoidea</taxon>
        <taxon>Culicidae</taxon>
        <taxon>Anophelinae</taxon>
        <taxon>Anopheles</taxon>
    </lineage>
</organism>
<dbReference type="AlphaFoldDB" id="A0A182I5U7"/>
<evidence type="ECO:0000256" key="1">
    <source>
        <dbReference type="ARBA" id="ARBA00004613"/>
    </source>
</evidence>
<dbReference type="VEuPathDB" id="VectorBase:AARA008949"/>
<dbReference type="PANTHER" id="PTHR47221">
    <property type="entry name" value="FIBRINOGEN ALPHA CHAIN"/>
    <property type="match status" value="1"/>
</dbReference>
<dbReference type="InterPro" id="IPR036056">
    <property type="entry name" value="Fibrinogen-like_C"/>
</dbReference>
<dbReference type="InterPro" id="IPR014716">
    <property type="entry name" value="Fibrinogen_a/b/g_C_1"/>
</dbReference>
<proteinExistence type="predicted"/>
<evidence type="ECO:0000256" key="2">
    <source>
        <dbReference type="ARBA" id="ARBA00022525"/>
    </source>
</evidence>
<dbReference type="Gene3D" id="3.90.215.10">
    <property type="entry name" value="Gamma Fibrinogen, chain A, domain 1"/>
    <property type="match status" value="1"/>
</dbReference>
<dbReference type="RefSeq" id="XP_040165942.1">
    <property type="nucleotide sequence ID" value="XM_040310008.1"/>
</dbReference>
<dbReference type="GO" id="GO:0005201">
    <property type="term" value="F:extracellular matrix structural constituent"/>
    <property type="evidence" value="ECO:0007669"/>
    <property type="project" value="TreeGrafter"/>
</dbReference>
<dbReference type="PROSITE" id="PS51406">
    <property type="entry name" value="FIBRINOGEN_C_2"/>
    <property type="match status" value="1"/>
</dbReference>
<dbReference type="GO" id="GO:0030674">
    <property type="term" value="F:protein-macromolecule adaptor activity"/>
    <property type="evidence" value="ECO:0007669"/>
    <property type="project" value="TreeGrafter"/>
</dbReference>
<dbReference type="GO" id="GO:0034116">
    <property type="term" value="P:positive regulation of heterotypic cell-cell adhesion"/>
    <property type="evidence" value="ECO:0007669"/>
    <property type="project" value="TreeGrafter"/>
</dbReference>
<dbReference type="PROSITE" id="PS00514">
    <property type="entry name" value="FIBRINOGEN_C_1"/>
    <property type="match status" value="1"/>
</dbReference>
<keyword evidence="3" id="KW-0732">Signal</keyword>